<organism evidence="2 4">
    <name type="scientific">Photobacterium damsela subsp. piscicida</name>
    <name type="common">Pasteurella piscicida</name>
    <dbReference type="NCBI Taxonomy" id="38294"/>
    <lineage>
        <taxon>Bacteria</taxon>
        <taxon>Pseudomonadati</taxon>
        <taxon>Pseudomonadota</taxon>
        <taxon>Gammaproteobacteria</taxon>
        <taxon>Vibrionales</taxon>
        <taxon>Vibrionaceae</taxon>
        <taxon>Photobacterium</taxon>
    </lineage>
</organism>
<dbReference type="Gene3D" id="1.10.238.160">
    <property type="match status" value="1"/>
</dbReference>
<dbReference type="AlphaFoldDB" id="A0A1V1V7P4"/>
<evidence type="ECO:0000313" key="2">
    <source>
        <dbReference type="EMBL" id="QOD56354.1"/>
    </source>
</evidence>
<dbReference type="EMBL" id="AP018045">
    <property type="protein sequence ID" value="BAX51649.1"/>
    <property type="molecule type" value="Genomic_DNA"/>
</dbReference>
<dbReference type="Proteomes" id="UP000218676">
    <property type="component" value="Chromosome 1"/>
</dbReference>
<dbReference type="EMBL" id="CP061854">
    <property type="protein sequence ID" value="QOD56354.1"/>
    <property type="molecule type" value="Genomic_DNA"/>
</dbReference>
<dbReference type="Pfam" id="PF05930">
    <property type="entry name" value="Phage_AlpA"/>
    <property type="match status" value="1"/>
</dbReference>
<evidence type="ECO:0000313" key="3">
    <source>
        <dbReference type="Proteomes" id="UP000218676"/>
    </source>
</evidence>
<dbReference type="InterPro" id="IPR010260">
    <property type="entry name" value="AlpA"/>
</dbReference>
<reference evidence="3" key="2">
    <citation type="submission" date="2017-05" db="EMBL/GenBank/DDBJ databases">
        <title>Whole genome sequence of fish pathogenic bacteria, Photobacterium damselae subsp. piscicida, strain 91-197, isolated from hybrid striped bass (Morone sp.) in USA.</title>
        <authorList>
            <person name="Teru Y."/>
            <person name="Hikima J."/>
            <person name="Kono T."/>
            <person name="Sakai M."/>
            <person name="Takano T."/>
            <person name="Hawke J.P."/>
            <person name="Takeyama H."/>
            <person name="Aoki T."/>
        </authorList>
    </citation>
    <scope>NUCLEOTIDE SEQUENCE [LARGE SCALE GENOMIC DNA]</scope>
    <source>
        <strain evidence="3">91-197</strain>
    </source>
</reference>
<proteinExistence type="predicted"/>
<protein>
    <submittedName>
        <fullName evidence="2">AlpA family phage regulatory protein</fullName>
    </submittedName>
    <submittedName>
        <fullName evidence="1">Prophage CP4-57 regulatory protein (AlpA)</fullName>
    </submittedName>
</protein>
<name>A0A1V1V7P4_PHODP</name>
<reference evidence="1" key="1">
    <citation type="journal article" date="2017" name="Genome Announc.">
        <title>Whole-Genome Sequence of Photobacterium damselae subsp. piscicida Strain 91-197, Isolated from Hybrid Striped Bass (Morone sp.) in the United States.</title>
        <authorList>
            <person name="Teru Y."/>
            <person name="Hikima J."/>
            <person name="Kono T."/>
            <person name="Sakai M."/>
            <person name="Takano T."/>
            <person name="Hawke J.P."/>
            <person name="Takeyama H."/>
            <person name="Aoki T."/>
        </authorList>
    </citation>
    <scope>NUCLEOTIDE SEQUENCE</scope>
    <source>
        <strain evidence="1">91-197</strain>
    </source>
</reference>
<reference evidence="2 4" key="3">
    <citation type="submission" date="2020-09" db="EMBL/GenBank/DDBJ databases">
        <title>Complete, closed and curated genome sequences of Photobacterium damselae subsp. piscicida isolates from Australia indicate localised evolution and additional plasmid-borne pathogenicity mechanisms.</title>
        <authorList>
            <person name="Baseggio L."/>
            <person name="Silayeva O."/>
            <person name="Buller N."/>
            <person name="Landos M."/>
            <person name="Engelstaedter J."/>
            <person name="Barnes A.C."/>
        </authorList>
    </citation>
    <scope>NUCLEOTIDE SEQUENCE [LARGE SCALE GENOMIC DNA]</scope>
    <source>
        <strain evidence="2 4">AS-16-0540-1</strain>
    </source>
</reference>
<dbReference type="Proteomes" id="UP000516656">
    <property type="component" value="Chromosome 1"/>
</dbReference>
<sequence>MKQYTPPSNHQRSDVLNAYGVTERLCREPERQQITTLSRSRTWELENQGLFPQRRKLGNTNAWLLSDLLCWIRQRD</sequence>
<gene>
    <name evidence="2" type="ORF">IC627_14400</name>
    <name evidence="1" type="ORF">PDPUS_1_00274</name>
</gene>
<evidence type="ECO:0000313" key="1">
    <source>
        <dbReference type="EMBL" id="BAX51649.1"/>
    </source>
</evidence>
<dbReference type="RefSeq" id="WP_086957462.1">
    <property type="nucleotide sequence ID" value="NZ_AP018045.1"/>
</dbReference>
<accession>A0A1V1V7P4</accession>
<evidence type="ECO:0000313" key="4">
    <source>
        <dbReference type="Proteomes" id="UP000516656"/>
    </source>
</evidence>